<dbReference type="Gene3D" id="1.10.472.30">
    <property type="entry name" value="Transcription elongation factor S-II, central domain"/>
    <property type="match status" value="1"/>
</dbReference>
<dbReference type="Gene3D" id="2.20.25.10">
    <property type="match status" value="1"/>
</dbReference>
<dbReference type="SUPFAM" id="SSF55931">
    <property type="entry name" value="Glutamine synthetase/guanido kinase"/>
    <property type="match status" value="1"/>
</dbReference>
<dbReference type="NCBIfam" id="TIGR01385">
    <property type="entry name" value="TFSII"/>
    <property type="match status" value="1"/>
</dbReference>
<protein>
    <submittedName>
        <fullName evidence="17">Aspartyl/glutamyl-tRNA(Asn/Gln) amidotransferase subunit B</fullName>
    </submittedName>
</protein>
<dbReference type="Pfam" id="PF01096">
    <property type="entry name" value="Zn_ribbon_TFIIS"/>
    <property type="match status" value="1"/>
</dbReference>
<evidence type="ECO:0000313" key="17">
    <source>
        <dbReference type="EMBL" id="PJF17614.1"/>
    </source>
</evidence>
<dbReference type="SUPFAM" id="SSF47676">
    <property type="entry name" value="Conserved domain common to transcription factors TFIIS, elongin A, CRSP70"/>
    <property type="match status" value="1"/>
</dbReference>
<dbReference type="InterPro" id="IPR017923">
    <property type="entry name" value="TFIIS_N"/>
</dbReference>
<feature type="region of interest" description="Disordered" evidence="13">
    <location>
        <begin position="521"/>
        <end position="552"/>
    </location>
</feature>
<evidence type="ECO:0000256" key="7">
    <source>
        <dbReference type="ARBA" id="ARBA00022840"/>
    </source>
</evidence>
<evidence type="ECO:0000256" key="4">
    <source>
        <dbReference type="ARBA" id="ARBA00022741"/>
    </source>
</evidence>
<dbReference type="PROSITE" id="PS01234">
    <property type="entry name" value="GATB"/>
    <property type="match status" value="1"/>
</dbReference>
<evidence type="ECO:0000256" key="3">
    <source>
        <dbReference type="ARBA" id="ARBA00022723"/>
    </source>
</evidence>
<dbReference type="AlphaFoldDB" id="A0A2H9TIM1"/>
<dbReference type="PANTHER" id="PTHR11659:SF0">
    <property type="entry name" value="GLUTAMYL-TRNA(GLN) AMIDOTRANSFERASE SUBUNIT B, MITOCHONDRIAL"/>
    <property type="match status" value="1"/>
</dbReference>
<evidence type="ECO:0000256" key="2">
    <source>
        <dbReference type="ARBA" id="ARBA00022598"/>
    </source>
</evidence>
<dbReference type="CDD" id="cd13749">
    <property type="entry name" value="Zn-ribbon_TFIIS"/>
    <property type="match status" value="1"/>
</dbReference>
<evidence type="ECO:0000256" key="13">
    <source>
        <dbReference type="SAM" id="MobiDB-lite"/>
    </source>
</evidence>
<evidence type="ECO:0000256" key="12">
    <source>
        <dbReference type="PROSITE-ProRule" id="PRU00649"/>
    </source>
</evidence>
<evidence type="ECO:0000256" key="9">
    <source>
        <dbReference type="ARBA" id="ARBA00023242"/>
    </source>
</evidence>
<dbReference type="Pfam" id="PF08711">
    <property type="entry name" value="Med26"/>
    <property type="match status" value="1"/>
</dbReference>
<reference evidence="17 18" key="1">
    <citation type="submission" date="2016-10" db="EMBL/GenBank/DDBJ databases">
        <title>The genome of Paramicrosporidium saccamoebae is the missing link in understanding Cryptomycota and Microsporidia evolution.</title>
        <authorList>
            <person name="Quandt C.A."/>
            <person name="Beaudet D."/>
            <person name="Corsaro D."/>
            <person name="Michel R."/>
            <person name="Corradi N."/>
            <person name="James T."/>
        </authorList>
    </citation>
    <scope>NUCLEOTIDE SEQUENCE [LARGE SCALE GENOMIC DNA]</scope>
    <source>
        <strain evidence="17 18">KSL3</strain>
    </source>
</reference>
<dbReference type="GO" id="GO:0005739">
    <property type="term" value="C:mitochondrion"/>
    <property type="evidence" value="ECO:0007669"/>
    <property type="project" value="TreeGrafter"/>
</dbReference>
<dbReference type="GO" id="GO:0005634">
    <property type="term" value="C:nucleus"/>
    <property type="evidence" value="ECO:0007669"/>
    <property type="project" value="UniProtKB-SubCell"/>
</dbReference>
<organism evidence="17 18">
    <name type="scientific">Paramicrosporidium saccamoebae</name>
    <dbReference type="NCBI Taxonomy" id="1246581"/>
    <lineage>
        <taxon>Eukaryota</taxon>
        <taxon>Fungi</taxon>
        <taxon>Fungi incertae sedis</taxon>
        <taxon>Cryptomycota</taxon>
        <taxon>Cryptomycota incertae sedis</taxon>
        <taxon>Paramicrosporidium</taxon>
    </lineage>
</organism>
<keyword evidence="2" id="KW-0436">Ligase</keyword>
<dbReference type="SMART" id="SM00509">
    <property type="entry name" value="TFS2N"/>
    <property type="match status" value="1"/>
</dbReference>
<dbReference type="FunFam" id="2.20.25.10:FF:000001">
    <property type="entry name" value="Probable Transcription elongation factor S-II"/>
    <property type="match status" value="1"/>
</dbReference>
<dbReference type="GO" id="GO:0050567">
    <property type="term" value="F:glutaminyl-tRNA synthase (glutamine-hydrolyzing) activity"/>
    <property type="evidence" value="ECO:0007669"/>
    <property type="project" value="TreeGrafter"/>
</dbReference>
<dbReference type="SUPFAM" id="SSF57783">
    <property type="entry name" value="Zinc beta-ribbon"/>
    <property type="match status" value="1"/>
</dbReference>
<evidence type="ECO:0000259" key="16">
    <source>
        <dbReference type="PROSITE" id="PS51321"/>
    </source>
</evidence>
<dbReference type="PROSITE" id="PS51321">
    <property type="entry name" value="TFIIS_CENTRAL"/>
    <property type="match status" value="1"/>
</dbReference>
<dbReference type="PANTHER" id="PTHR11659">
    <property type="entry name" value="GLUTAMYL-TRNA GLN AMIDOTRANSFERASE SUBUNIT B MITOCHONDRIAL AND PROKARYOTIC PET112-RELATED"/>
    <property type="match status" value="1"/>
</dbReference>
<dbReference type="InterPro" id="IPR035441">
    <property type="entry name" value="TFIIS/LEDGF_dom_sf"/>
</dbReference>
<keyword evidence="4" id="KW-0547">Nucleotide-binding</keyword>
<dbReference type="InterPro" id="IPR003617">
    <property type="entry name" value="TFIIS/CRSP70_N_sub"/>
</dbReference>
<dbReference type="Pfam" id="PF07500">
    <property type="entry name" value="TFIIS_M"/>
    <property type="match status" value="1"/>
</dbReference>
<gene>
    <name evidence="17" type="ORF">PSACC_02555</name>
</gene>
<dbReference type="GO" id="GO:0070681">
    <property type="term" value="P:glutaminyl-tRNAGln biosynthesis via transamidation"/>
    <property type="evidence" value="ECO:0007669"/>
    <property type="project" value="TreeGrafter"/>
</dbReference>
<dbReference type="InterPro" id="IPR006075">
    <property type="entry name" value="Asn/Gln-tRNA_Trfase_suB/E_cat"/>
</dbReference>
<dbReference type="EMBL" id="MTSL01000168">
    <property type="protein sequence ID" value="PJF17614.1"/>
    <property type="molecule type" value="Genomic_DNA"/>
</dbReference>
<dbReference type="SMART" id="SM00510">
    <property type="entry name" value="TFS2M"/>
    <property type="match status" value="1"/>
</dbReference>
<evidence type="ECO:0000256" key="11">
    <source>
        <dbReference type="PROSITE-ProRule" id="PRU00472"/>
    </source>
</evidence>
<dbReference type="GO" id="GO:0030956">
    <property type="term" value="C:glutamyl-tRNA(Gln) amidotransferase complex"/>
    <property type="evidence" value="ECO:0007669"/>
    <property type="project" value="TreeGrafter"/>
</dbReference>
<feature type="domain" description="TFIIS N-terminal" evidence="15">
    <location>
        <begin position="443"/>
        <end position="517"/>
    </location>
</feature>
<dbReference type="InterPro" id="IPR036575">
    <property type="entry name" value="TFIIS_cen_dom_sf"/>
</dbReference>
<name>A0A2H9TIM1_9FUNG</name>
<dbReference type="GO" id="GO:0006368">
    <property type="term" value="P:transcription elongation by RNA polymerase II"/>
    <property type="evidence" value="ECO:0007669"/>
    <property type="project" value="InterPro"/>
</dbReference>
<evidence type="ECO:0000259" key="15">
    <source>
        <dbReference type="PROSITE" id="PS51319"/>
    </source>
</evidence>
<dbReference type="InterPro" id="IPR017958">
    <property type="entry name" value="Gln-tRNA_amidoTrfase_suB_CS"/>
</dbReference>
<dbReference type="GO" id="GO:0016740">
    <property type="term" value="F:transferase activity"/>
    <property type="evidence" value="ECO:0007669"/>
    <property type="project" value="UniProtKB-KW"/>
</dbReference>
<keyword evidence="6" id="KW-0862">Zinc</keyword>
<keyword evidence="3" id="KW-0479">Metal-binding</keyword>
<dbReference type="PROSITE" id="PS51133">
    <property type="entry name" value="ZF_TFIIS_2"/>
    <property type="match status" value="1"/>
</dbReference>
<evidence type="ECO:0000313" key="18">
    <source>
        <dbReference type="Proteomes" id="UP000240830"/>
    </source>
</evidence>
<dbReference type="SUPFAM" id="SSF89095">
    <property type="entry name" value="GatB/YqeY motif"/>
    <property type="match status" value="1"/>
</dbReference>
<feature type="domain" description="TFIIS central" evidence="16">
    <location>
        <begin position="585"/>
        <end position="697"/>
    </location>
</feature>
<proteinExistence type="predicted"/>
<dbReference type="InterPro" id="IPR014746">
    <property type="entry name" value="Gln_synth/guanido_kin_cat_dom"/>
</dbReference>
<evidence type="ECO:0000256" key="10">
    <source>
        <dbReference type="ARBA" id="ARBA00047913"/>
    </source>
</evidence>
<dbReference type="GO" id="GO:0005524">
    <property type="term" value="F:ATP binding"/>
    <property type="evidence" value="ECO:0007669"/>
    <property type="project" value="UniProtKB-KW"/>
</dbReference>
<dbReference type="GO" id="GO:0003676">
    <property type="term" value="F:nucleic acid binding"/>
    <property type="evidence" value="ECO:0007669"/>
    <property type="project" value="InterPro"/>
</dbReference>
<dbReference type="InterPro" id="IPR017959">
    <property type="entry name" value="Asn/Gln-tRNA_amidoTrfase_suB/E"/>
</dbReference>
<evidence type="ECO:0000259" key="14">
    <source>
        <dbReference type="PROSITE" id="PS51133"/>
    </source>
</evidence>
<dbReference type="InterPro" id="IPR006289">
    <property type="entry name" value="TFSII"/>
</dbReference>
<keyword evidence="9 12" id="KW-0539">Nucleus</keyword>
<dbReference type="InterPro" id="IPR001222">
    <property type="entry name" value="Znf_TFIIS"/>
</dbReference>
<accession>A0A2H9TIM1</accession>
<keyword evidence="18" id="KW-1185">Reference proteome</keyword>
<evidence type="ECO:0000256" key="1">
    <source>
        <dbReference type="ARBA" id="ARBA00004123"/>
    </source>
</evidence>
<sequence>MLRSQTWTTVVGLEIHAQLASRHKLFSVAPNNCDAQLGTCCAPFDAAVPGALPLLNQECVDLALRAAIALRCNIRSRSFFDRKHYRYDDLPLGYQITQHRSPFAVDGVVHSNGRLYKIPRIQIEQDSAKRVGGMLDLNRCGVPLVEVVTAPEIGSASEAEGVARAIWRTLVDSGTTCGVLADGNVRFDVNVSLAGPVVGERVEIKNINTFAGLRRAIVSEEERQRKVFNSGDFVVKETRSWDETSRITLSSREKGNYFIMPEYDLPVLEITDSRIDQVKKELPEGTWERYSRMKELGLSEQEVDSMVDSGMLSIFEECRGNNDPRLVYNFVMNKYLGSLRKFPKGVDVEELRLIISHLATGDIDHPSASITELLKPSKAISASLTLEMCAMLEEMIKKNPKKLAQLREGRDVTDYFMGPLIKTKSGISPSALRPLVAEFLDHKKVRRLLGTFLADGTDFDAVVETLKELQDTPIKREVLEESKLGVQVNKVRKAGNEELAALATGILLKWRDIMLEEGKTTKKRPLEESKVEPPSKDIKKVKDVPSREPTPKDIEKVKDVSSIKPTPKDTISSREADEFKTGDAIRDKCYEMLLSALLQDTTESPTLKHYRICREIEECLFVEFGSTSPAYKAKFRSKYLNLKSTPALRHALLTHLTPAGFHAMNAAEMASEERRRQDSLLAEKNLAESKAVQDTEAETDQFKCGRCGQRKTKYYQLQTRSADEPMTTFVTCINCGNRWKFC</sequence>
<dbReference type="SMART" id="SM00440">
    <property type="entry name" value="ZnF_C2C2"/>
    <property type="match status" value="1"/>
</dbReference>
<dbReference type="PROSITE" id="PS51319">
    <property type="entry name" value="TFIIS_N"/>
    <property type="match status" value="1"/>
</dbReference>
<dbReference type="PROSITE" id="PS00466">
    <property type="entry name" value="ZF_TFIIS_1"/>
    <property type="match status" value="1"/>
</dbReference>
<dbReference type="OrthoDB" id="1722066at2759"/>
<dbReference type="Gene3D" id="1.20.930.10">
    <property type="entry name" value="Conserved domain common to transcription factors TFIIS, elongin A, CRSP70"/>
    <property type="match status" value="1"/>
</dbReference>
<dbReference type="InterPro" id="IPR003618">
    <property type="entry name" value="TFIIS_cen_dom"/>
</dbReference>
<keyword evidence="5 11" id="KW-0863">Zinc-finger</keyword>
<comment type="subcellular location">
    <subcellularLocation>
        <location evidence="1 12">Nucleus</location>
    </subcellularLocation>
</comment>
<evidence type="ECO:0000256" key="5">
    <source>
        <dbReference type="ARBA" id="ARBA00022771"/>
    </source>
</evidence>
<evidence type="ECO:0000256" key="8">
    <source>
        <dbReference type="ARBA" id="ARBA00022917"/>
    </source>
</evidence>
<dbReference type="GO" id="GO:0008270">
    <property type="term" value="F:zinc ion binding"/>
    <property type="evidence" value="ECO:0007669"/>
    <property type="project" value="UniProtKB-KW"/>
</dbReference>
<dbReference type="InterPro" id="IPR003789">
    <property type="entry name" value="Asn/Gln_tRNA_amidoTrase-B-like"/>
</dbReference>
<keyword evidence="7" id="KW-0067">ATP-binding</keyword>
<dbReference type="GO" id="GO:0032543">
    <property type="term" value="P:mitochondrial translation"/>
    <property type="evidence" value="ECO:0007669"/>
    <property type="project" value="TreeGrafter"/>
</dbReference>
<dbReference type="SUPFAM" id="SSF46942">
    <property type="entry name" value="Elongation factor TFIIS domain 2"/>
    <property type="match status" value="1"/>
</dbReference>
<keyword evidence="8" id="KW-0648">Protein biosynthesis</keyword>
<dbReference type="Proteomes" id="UP000240830">
    <property type="component" value="Unassembled WGS sequence"/>
</dbReference>
<evidence type="ECO:0000256" key="6">
    <source>
        <dbReference type="ARBA" id="ARBA00022833"/>
    </source>
</evidence>
<comment type="caution">
    <text evidence="17">The sequence shown here is derived from an EMBL/GenBank/DDBJ whole genome shotgun (WGS) entry which is preliminary data.</text>
</comment>
<comment type="catalytic activity">
    <reaction evidence="10">
        <text>L-glutamyl-tRNA(Gln) + L-glutamine + ATP + H2O = L-glutaminyl-tRNA(Gln) + L-glutamate + ADP + phosphate + H(+)</text>
        <dbReference type="Rhea" id="RHEA:17521"/>
        <dbReference type="Rhea" id="RHEA-COMP:9681"/>
        <dbReference type="Rhea" id="RHEA-COMP:9684"/>
        <dbReference type="ChEBI" id="CHEBI:15377"/>
        <dbReference type="ChEBI" id="CHEBI:15378"/>
        <dbReference type="ChEBI" id="CHEBI:29985"/>
        <dbReference type="ChEBI" id="CHEBI:30616"/>
        <dbReference type="ChEBI" id="CHEBI:43474"/>
        <dbReference type="ChEBI" id="CHEBI:58359"/>
        <dbReference type="ChEBI" id="CHEBI:78520"/>
        <dbReference type="ChEBI" id="CHEBI:78521"/>
        <dbReference type="ChEBI" id="CHEBI:456216"/>
    </reaction>
</comment>
<dbReference type="Pfam" id="PF02934">
    <property type="entry name" value="GatB_N"/>
    <property type="match status" value="1"/>
</dbReference>
<feature type="domain" description="TFIIS-type" evidence="14">
    <location>
        <begin position="700"/>
        <end position="740"/>
    </location>
</feature>
<dbReference type="STRING" id="1246581.A0A2H9TIM1"/>
<keyword evidence="17" id="KW-0808">Transferase</keyword>